<evidence type="ECO:0000259" key="1">
    <source>
        <dbReference type="PROSITE" id="PS50943"/>
    </source>
</evidence>
<proteinExistence type="predicted"/>
<accession>U2VAT7</accession>
<evidence type="ECO:0000313" key="2">
    <source>
        <dbReference type="EMBL" id="ERL09711.1"/>
    </source>
</evidence>
<dbReference type="STRING" id="1125712.HMPREF1316_2679"/>
<dbReference type="RefSeq" id="WP_021725494.1">
    <property type="nucleotide sequence ID" value="NZ_AWEZ01000021.1"/>
</dbReference>
<dbReference type="PROSITE" id="PS50943">
    <property type="entry name" value="HTH_CROC1"/>
    <property type="match status" value="1"/>
</dbReference>
<organism evidence="2 3">
    <name type="scientific">Olsenella profusa F0195</name>
    <dbReference type="NCBI Taxonomy" id="1125712"/>
    <lineage>
        <taxon>Bacteria</taxon>
        <taxon>Bacillati</taxon>
        <taxon>Actinomycetota</taxon>
        <taxon>Coriobacteriia</taxon>
        <taxon>Coriobacteriales</taxon>
        <taxon>Atopobiaceae</taxon>
        <taxon>Olsenella</taxon>
    </lineage>
</organism>
<dbReference type="GO" id="GO:0003677">
    <property type="term" value="F:DNA binding"/>
    <property type="evidence" value="ECO:0007669"/>
    <property type="project" value="UniProtKB-KW"/>
</dbReference>
<reference evidence="2 3" key="1">
    <citation type="submission" date="2013-08" db="EMBL/GenBank/DDBJ databases">
        <authorList>
            <person name="Durkin A.S."/>
            <person name="Haft D.R."/>
            <person name="McCorrison J."/>
            <person name="Torralba M."/>
            <person name="Gillis M."/>
            <person name="Haft D.H."/>
            <person name="Methe B."/>
            <person name="Sutton G."/>
            <person name="Nelson K.E."/>
        </authorList>
    </citation>
    <scope>NUCLEOTIDE SEQUENCE [LARGE SCALE GENOMIC DNA]</scope>
    <source>
        <strain evidence="2 3">F0195</strain>
    </source>
</reference>
<gene>
    <name evidence="2" type="ORF">HMPREF1316_2679</name>
</gene>
<dbReference type="SUPFAM" id="SSF47413">
    <property type="entry name" value="lambda repressor-like DNA-binding domains"/>
    <property type="match status" value="1"/>
</dbReference>
<name>U2VAT7_9ACTN</name>
<dbReference type="OrthoDB" id="9805856at2"/>
<dbReference type="Pfam" id="PF01381">
    <property type="entry name" value="HTH_3"/>
    <property type="match status" value="1"/>
</dbReference>
<dbReference type="CDD" id="cd00093">
    <property type="entry name" value="HTH_XRE"/>
    <property type="match status" value="1"/>
</dbReference>
<dbReference type="SMART" id="SM00530">
    <property type="entry name" value="HTH_XRE"/>
    <property type="match status" value="1"/>
</dbReference>
<comment type="caution">
    <text evidence="2">The sequence shown here is derived from an EMBL/GenBank/DDBJ whole genome shotgun (WGS) entry which is preliminary data.</text>
</comment>
<dbReference type="EMBL" id="AWEZ01000021">
    <property type="protein sequence ID" value="ERL09711.1"/>
    <property type="molecule type" value="Genomic_DNA"/>
</dbReference>
<protein>
    <submittedName>
        <fullName evidence="2">DNA-binding helix-turn-helix protein</fullName>
    </submittedName>
</protein>
<keyword evidence="2" id="KW-0238">DNA-binding</keyword>
<dbReference type="Proteomes" id="UP000016638">
    <property type="component" value="Unassembled WGS sequence"/>
</dbReference>
<dbReference type="InterPro" id="IPR001387">
    <property type="entry name" value="Cro/C1-type_HTH"/>
</dbReference>
<feature type="domain" description="HTH cro/C1-type" evidence="1">
    <location>
        <begin position="18"/>
        <end position="70"/>
    </location>
</feature>
<dbReference type="InterPro" id="IPR010982">
    <property type="entry name" value="Lambda_DNA-bd_dom_sf"/>
</dbReference>
<dbReference type="Gene3D" id="1.10.260.40">
    <property type="entry name" value="lambda repressor-like DNA-binding domains"/>
    <property type="match status" value="1"/>
</dbReference>
<keyword evidence="3" id="KW-1185">Reference proteome</keyword>
<sequence>METVDQKKIKQMQDNLGAIRRVAGWTAEQFGDSIGVTRQTISNLERGKTALSKTQYLAIRTVLNQEIIDSENLGLATVLKALVDEPIEEEQASVEDMEEPRESSAVQTQSAMTKTLASNRNTLKLFASLLQMGGVLTPVVVRAVQSALKNSKG</sequence>
<dbReference type="AlphaFoldDB" id="U2VAT7"/>
<evidence type="ECO:0000313" key="3">
    <source>
        <dbReference type="Proteomes" id="UP000016638"/>
    </source>
</evidence>
<dbReference type="eggNOG" id="ENOG5032Z0D">
    <property type="taxonomic scope" value="Bacteria"/>
</dbReference>